<dbReference type="eggNOG" id="COG0524">
    <property type="taxonomic scope" value="Bacteria"/>
</dbReference>
<dbReference type="Pfam" id="PF00294">
    <property type="entry name" value="PfkB"/>
    <property type="match status" value="2"/>
</dbReference>
<keyword evidence="1" id="KW-0808">Transferase</keyword>
<evidence type="ECO:0000256" key="2">
    <source>
        <dbReference type="ARBA" id="ARBA00022777"/>
    </source>
</evidence>
<feature type="domain" description="Carbohydrate kinase PfkB" evidence="3">
    <location>
        <begin position="161"/>
        <end position="269"/>
    </location>
</feature>
<reference evidence="4 5" key="2">
    <citation type="journal article" date="2009" name="Proc. Natl. Acad. Sci. U.S.A.">
        <title>On the chimeric nature, thermophilic origin, and phylogenetic placement of the Thermotogales.</title>
        <authorList>
            <person name="Zhaxybayeva O."/>
            <person name="Swithers K.S."/>
            <person name="Lapierre P."/>
            <person name="Fournier G.P."/>
            <person name="Bickhart D.M."/>
            <person name="DeBoy R.T."/>
            <person name="Nelson K.E."/>
            <person name="Nesbo C.L."/>
            <person name="Doolittle W.F."/>
            <person name="Gogarten J.P."/>
            <person name="Noll K.M."/>
        </authorList>
    </citation>
    <scope>NUCLEOTIDE SEQUENCE [LARGE SCALE GENOMIC DNA]</scope>
    <source>
        <strain evidence="5">ATCC BAA-301 / DSM 14385 / NBRC 107922 / TMO</strain>
    </source>
</reference>
<dbReference type="PANTHER" id="PTHR10584:SF166">
    <property type="entry name" value="RIBOKINASE"/>
    <property type="match status" value="1"/>
</dbReference>
<dbReference type="EMBL" id="CP000812">
    <property type="protein sequence ID" value="ABV34356.1"/>
    <property type="molecule type" value="Genomic_DNA"/>
</dbReference>
<dbReference type="HOGENOM" id="CLU_027634_6_0_0"/>
<keyword evidence="2" id="KW-0418">Kinase</keyword>
<evidence type="ECO:0000313" key="4">
    <source>
        <dbReference type="EMBL" id="ABV34356.1"/>
    </source>
</evidence>
<evidence type="ECO:0000259" key="3">
    <source>
        <dbReference type="Pfam" id="PF00294"/>
    </source>
</evidence>
<reference evidence="4 5" key="1">
    <citation type="submission" date="2007-08" db="EMBL/GenBank/DDBJ databases">
        <title>Complete sequence of Thermotoga lettingae TMO.</title>
        <authorList>
            <consortium name="US DOE Joint Genome Institute"/>
            <person name="Copeland A."/>
            <person name="Lucas S."/>
            <person name="Lapidus A."/>
            <person name="Barry K."/>
            <person name="Glavina del Rio T."/>
            <person name="Dalin E."/>
            <person name="Tice H."/>
            <person name="Pitluck S."/>
            <person name="Foster B."/>
            <person name="Bruce D."/>
            <person name="Schmutz J."/>
            <person name="Larimer F."/>
            <person name="Land M."/>
            <person name="Hauser L."/>
            <person name="Kyrpides N."/>
            <person name="Mikhailova N."/>
            <person name="Nelson K."/>
            <person name="Gogarten J.P."/>
            <person name="Noll K."/>
            <person name="Richardson P."/>
        </authorList>
    </citation>
    <scope>NUCLEOTIDE SEQUENCE [LARGE SCALE GENOMIC DNA]</scope>
    <source>
        <strain evidence="5">ATCC BAA-301 / DSM 14385 / NBRC 107922 / TMO</strain>
    </source>
</reference>
<dbReference type="KEGG" id="tle:Tlet_1802"/>
<evidence type="ECO:0000313" key="5">
    <source>
        <dbReference type="Proteomes" id="UP000002016"/>
    </source>
</evidence>
<dbReference type="SUPFAM" id="SSF53613">
    <property type="entry name" value="Ribokinase-like"/>
    <property type="match status" value="1"/>
</dbReference>
<evidence type="ECO:0000256" key="1">
    <source>
        <dbReference type="ARBA" id="ARBA00022679"/>
    </source>
</evidence>
<gene>
    <name evidence="4" type="ordered locus">Tlet_1802</name>
</gene>
<keyword evidence="5" id="KW-1185">Reference proteome</keyword>
<organism evidence="4 5">
    <name type="scientific">Pseudothermotoga lettingae (strain ATCC BAA-301 / DSM 14385 / NBRC 107922 / TMO)</name>
    <name type="common">Thermotoga lettingae</name>
    <dbReference type="NCBI Taxonomy" id="416591"/>
    <lineage>
        <taxon>Bacteria</taxon>
        <taxon>Thermotogati</taxon>
        <taxon>Thermotogota</taxon>
        <taxon>Thermotogae</taxon>
        <taxon>Thermotogales</taxon>
        <taxon>Thermotogaceae</taxon>
        <taxon>Pseudothermotoga</taxon>
    </lineage>
</organism>
<dbReference type="PROSITE" id="PS00584">
    <property type="entry name" value="PFKB_KINASES_2"/>
    <property type="match status" value="1"/>
</dbReference>
<dbReference type="STRING" id="416591.Tlet_1802"/>
<name>A8F872_PSELT</name>
<accession>A8F872</accession>
<dbReference type="AlphaFoldDB" id="A8F872"/>
<proteinExistence type="predicted"/>
<feature type="domain" description="Carbohydrate kinase PfkB" evidence="3">
    <location>
        <begin position="3"/>
        <end position="143"/>
    </location>
</feature>
<dbReference type="InterPro" id="IPR002173">
    <property type="entry name" value="Carboh/pur_kinase_PfkB_CS"/>
</dbReference>
<sequence>MRIAVLGAVALDHYILVESFPEDDSMVFALKEFHTIGGCGANIAINLALNGCETHLFCGIGKDDVATFIMHSLNKMGIQVHCLSEGKTASTIILLDKEGRRRIISLGGNALFHSDGDTRYDEYDVVCVADSIPSEALRALQSSARLKIYVPGGCGLYFGENEIRKVANFSSITVLSANEASKIRKCNEISQWVIVTSGENPTKLYYQGTLVREFAVHSVDNIVDTTGAGDAFVSGLVFSLSRTGDIFTAIEIAHNWAAKVIQKYGANLSYDFVEVTQ</sequence>
<dbReference type="Proteomes" id="UP000002016">
    <property type="component" value="Chromosome"/>
</dbReference>
<dbReference type="InterPro" id="IPR011611">
    <property type="entry name" value="PfkB_dom"/>
</dbReference>
<dbReference type="GO" id="GO:0016301">
    <property type="term" value="F:kinase activity"/>
    <property type="evidence" value="ECO:0007669"/>
    <property type="project" value="UniProtKB-KW"/>
</dbReference>
<protein>
    <submittedName>
        <fullName evidence="4">PfkB domain protein</fullName>
    </submittedName>
</protein>
<dbReference type="InterPro" id="IPR029056">
    <property type="entry name" value="Ribokinase-like"/>
</dbReference>
<dbReference type="RefSeq" id="WP_012003832.1">
    <property type="nucleotide sequence ID" value="NC_009828.1"/>
</dbReference>
<dbReference type="PANTHER" id="PTHR10584">
    <property type="entry name" value="SUGAR KINASE"/>
    <property type="match status" value="1"/>
</dbReference>
<dbReference type="Gene3D" id="3.40.1190.20">
    <property type="match status" value="1"/>
</dbReference>